<dbReference type="GO" id="GO:0045881">
    <property type="term" value="P:positive regulation of sporulation resulting in formation of a cellular spore"/>
    <property type="evidence" value="ECO:0007669"/>
    <property type="project" value="InterPro"/>
</dbReference>
<evidence type="ECO:0000313" key="3">
    <source>
        <dbReference type="Proteomes" id="UP000315636"/>
    </source>
</evidence>
<accession>A0A521E645</accession>
<name>A0A521E645_9BACL</name>
<keyword evidence="3" id="KW-1185">Reference proteome</keyword>
<feature type="transmembrane region" description="Helical" evidence="1">
    <location>
        <begin position="75"/>
        <end position="93"/>
    </location>
</feature>
<dbReference type="EMBL" id="FXTI01000008">
    <property type="protein sequence ID" value="SMO79413.1"/>
    <property type="molecule type" value="Genomic_DNA"/>
</dbReference>
<dbReference type="Proteomes" id="UP000315636">
    <property type="component" value="Unassembled WGS sequence"/>
</dbReference>
<dbReference type="RefSeq" id="WP_185956258.1">
    <property type="nucleotide sequence ID" value="NZ_FXTI01000008.1"/>
</dbReference>
<keyword evidence="1" id="KW-1133">Transmembrane helix</keyword>
<dbReference type="AlphaFoldDB" id="A0A521E645"/>
<feature type="transmembrane region" description="Helical" evidence="1">
    <location>
        <begin position="105"/>
        <end position="124"/>
    </location>
</feature>
<reference evidence="2 3" key="1">
    <citation type="submission" date="2017-05" db="EMBL/GenBank/DDBJ databases">
        <authorList>
            <person name="Varghese N."/>
            <person name="Submissions S."/>
        </authorList>
    </citation>
    <scope>NUCLEOTIDE SEQUENCE [LARGE SCALE GENOMIC DNA]</scope>
    <source>
        <strain evidence="2 3">DSM 45474</strain>
    </source>
</reference>
<dbReference type="SMART" id="SM01251">
    <property type="entry name" value="KbaA"/>
    <property type="match status" value="1"/>
</dbReference>
<dbReference type="InterPro" id="IPR024164">
    <property type="entry name" value="KinB-signalling_activ"/>
</dbReference>
<keyword evidence="1" id="KW-0812">Transmembrane</keyword>
<feature type="transmembrane region" description="Helical" evidence="1">
    <location>
        <begin position="157"/>
        <end position="177"/>
    </location>
</feature>
<keyword evidence="1" id="KW-0472">Membrane</keyword>
<gene>
    <name evidence="2" type="ORF">SAMN06264849_1084</name>
</gene>
<feature type="transmembrane region" description="Helical" evidence="1">
    <location>
        <begin position="43"/>
        <end position="63"/>
    </location>
</feature>
<dbReference type="Pfam" id="PF14089">
    <property type="entry name" value="KbaA"/>
    <property type="match status" value="1"/>
</dbReference>
<organism evidence="2 3">
    <name type="scientific">Melghirimyces algeriensis</name>
    <dbReference type="NCBI Taxonomy" id="910412"/>
    <lineage>
        <taxon>Bacteria</taxon>
        <taxon>Bacillati</taxon>
        <taxon>Bacillota</taxon>
        <taxon>Bacilli</taxon>
        <taxon>Bacillales</taxon>
        <taxon>Thermoactinomycetaceae</taxon>
        <taxon>Melghirimyces</taxon>
    </lineage>
</organism>
<evidence type="ECO:0000313" key="2">
    <source>
        <dbReference type="EMBL" id="SMO79413.1"/>
    </source>
</evidence>
<sequence length="201" mass="22205">MTIRRMFFLFWTTLVLGTVTAPLVGFLVGGIVGSVGLDMISQLWAGIMYGAVAQMGFFCYLIFNMVAKGFIRNPYVYQAIQLFLTLAILWRTFGVSSGKSGFNGLGPWILPATILVVGLIVAWFKVKATHSMAFIPALFFMVSTTVLEAIPSLDQESLPIIMQMVLTLLVCNTWQVMQLHRLVAPISEKSKQRSQTSKPGS</sequence>
<feature type="transmembrane region" description="Helical" evidence="1">
    <location>
        <begin position="7"/>
        <end position="31"/>
    </location>
</feature>
<protein>
    <submittedName>
        <fullName evidence="2">KinB signaling pathway activation protein</fullName>
    </submittedName>
</protein>
<proteinExistence type="predicted"/>
<evidence type="ECO:0000256" key="1">
    <source>
        <dbReference type="SAM" id="Phobius"/>
    </source>
</evidence>
<feature type="transmembrane region" description="Helical" evidence="1">
    <location>
        <begin position="131"/>
        <end position="151"/>
    </location>
</feature>